<keyword evidence="2" id="KW-0812">Transmembrane</keyword>
<feature type="region of interest" description="Disordered" evidence="1">
    <location>
        <begin position="78"/>
        <end position="101"/>
    </location>
</feature>
<proteinExistence type="predicted"/>
<feature type="compositionally biased region" description="Basic and acidic residues" evidence="1">
    <location>
        <begin position="168"/>
        <end position="183"/>
    </location>
</feature>
<evidence type="ECO:0000256" key="1">
    <source>
        <dbReference type="SAM" id="MobiDB-lite"/>
    </source>
</evidence>
<keyword evidence="2" id="KW-0472">Membrane</keyword>
<keyword evidence="2" id="KW-1133">Transmembrane helix</keyword>
<dbReference type="EMBL" id="SNRW01001056">
    <property type="protein sequence ID" value="KAA6397993.1"/>
    <property type="molecule type" value="Genomic_DNA"/>
</dbReference>
<feature type="non-terminal residue" evidence="3">
    <location>
        <position position="1"/>
    </location>
</feature>
<evidence type="ECO:0000313" key="3">
    <source>
        <dbReference type="EMBL" id="KAA6397993.1"/>
    </source>
</evidence>
<dbReference type="AlphaFoldDB" id="A0A5J4WT84"/>
<organism evidence="3 4">
    <name type="scientific">Streblomastix strix</name>
    <dbReference type="NCBI Taxonomy" id="222440"/>
    <lineage>
        <taxon>Eukaryota</taxon>
        <taxon>Metamonada</taxon>
        <taxon>Preaxostyla</taxon>
        <taxon>Oxymonadida</taxon>
        <taxon>Streblomastigidae</taxon>
        <taxon>Streblomastix</taxon>
    </lineage>
</organism>
<sequence>SVSQNDIRDGLIKFHQRLIEVHDESEQYYSVVLIALFILSIFGSLIGFLVFIIPTRLTLFEVHMATVKMNEISPESTNIARMFDDDDEDDDKLGNDEDEQGKQRTIKHYDMKFTGEWKSEYSCTMNRLDEAHKSILKSTKKLVRSTTALLNAIEQQKFGKKLKMKNNYPDRRTSLQKKERRESIISSSLSSYQQEDNQDSQYSIKSLMKEVYLNLKSFTIFVFWTLSDEEELMIQAKIPKMHSQDHGFKHSTMMRELMEYIMKAAESLGWKESNDNNEEVLSDLSGIYQQINNKLQRILDEQQLLKQLKSSVLHKNVQSIAHKISSWSVDHLGGADRDIGLVLSSYLPRDQQSEADAPAFKVQKEVILQLHTTNQYQIPLKIPLSLENHLNGDNANMREKEIFMKLKQFLNFT</sequence>
<dbReference type="Proteomes" id="UP000324800">
    <property type="component" value="Unassembled WGS sequence"/>
</dbReference>
<feature type="transmembrane region" description="Helical" evidence="2">
    <location>
        <begin position="28"/>
        <end position="53"/>
    </location>
</feature>
<evidence type="ECO:0000256" key="2">
    <source>
        <dbReference type="SAM" id="Phobius"/>
    </source>
</evidence>
<feature type="compositionally biased region" description="Acidic residues" evidence="1">
    <location>
        <begin position="84"/>
        <end position="99"/>
    </location>
</feature>
<accession>A0A5J4WT84</accession>
<reference evidence="3 4" key="1">
    <citation type="submission" date="2019-03" db="EMBL/GenBank/DDBJ databases">
        <title>Single cell metagenomics reveals metabolic interactions within the superorganism composed of flagellate Streblomastix strix and complex community of Bacteroidetes bacteria on its surface.</title>
        <authorList>
            <person name="Treitli S.C."/>
            <person name="Kolisko M."/>
            <person name="Husnik F."/>
            <person name="Keeling P."/>
            <person name="Hampl V."/>
        </authorList>
    </citation>
    <scope>NUCLEOTIDE SEQUENCE [LARGE SCALE GENOMIC DNA]</scope>
    <source>
        <strain evidence="3">ST1C</strain>
    </source>
</reference>
<feature type="region of interest" description="Disordered" evidence="1">
    <location>
        <begin position="168"/>
        <end position="192"/>
    </location>
</feature>
<evidence type="ECO:0000313" key="4">
    <source>
        <dbReference type="Proteomes" id="UP000324800"/>
    </source>
</evidence>
<comment type="caution">
    <text evidence="3">The sequence shown here is derived from an EMBL/GenBank/DDBJ whole genome shotgun (WGS) entry which is preliminary data.</text>
</comment>
<name>A0A5J4WT84_9EUKA</name>
<gene>
    <name evidence="3" type="ORF">EZS28_006476</name>
</gene>
<protein>
    <submittedName>
        <fullName evidence="3">Uncharacterized protein</fullName>
    </submittedName>
</protein>